<dbReference type="CDD" id="cd02440">
    <property type="entry name" value="AdoMet_MTases"/>
    <property type="match status" value="1"/>
</dbReference>
<keyword evidence="7" id="KW-0689">Ribosomal protein</keyword>
<organism evidence="7 10">
    <name type="scientific">[Ruminococcus] lactaris</name>
    <dbReference type="NCBI Taxonomy" id="46228"/>
    <lineage>
        <taxon>Bacteria</taxon>
        <taxon>Bacillati</taxon>
        <taxon>Bacillota</taxon>
        <taxon>Clostridia</taxon>
        <taxon>Lachnospirales</taxon>
        <taxon>Lachnospiraceae</taxon>
        <taxon>Mediterraneibacter</taxon>
    </lineage>
</organism>
<feature type="binding site" evidence="6">
    <location>
        <position position="202"/>
    </location>
    <ligand>
        <name>S-adenosyl-L-methionine</name>
        <dbReference type="ChEBI" id="CHEBI:59789"/>
    </ligand>
</feature>
<dbReference type="GO" id="GO:0005737">
    <property type="term" value="C:cytoplasm"/>
    <property type="evidence" value="ECO:0007669"/>
    <property type="project" value="UniProtKB-SubCell"/>
</dbReference>
<dbReference type="InterPro" id="IPR050078">
    <property type="entry name" value="Ribosomal_L11_MeTrfase_PrmA"/>
</dbReference>
<evidence type="ECO:0000256" key="1">
    <source>
        <dbReference type="ARBA" id="ARBA00009741"/>
    </source>
</evidence>
<evidence type="ECO:0000256" key="3">
    <source>
        <dbReference type="ARBA" id="ARBA00022603"/>
    </source>
</evidence>
<keyword evidence="5 6" id="KW-0949">S-adenosyl-L-methionine</keyword>
<dbReference type="AlphaFoldDB" id="A0A3E4LUQ4"/>
<dbReference type="Proteomes" id="UP000284902">
    <property type="component" value="Unassembled WGS sequence"/>
</dbReference>
<dbReference type="SUPFAM" id="SSF53335">
    <property type="entry name" value="S-adenosyl-L-methionine-dependent methyltransferases"/>
    <property type="match status" value="1"/>
</dbReference>
<proteinExistence type="inferred from homology"/>
<dbReference type="InterPro" id="IPR029063">
    <property type="entry name" value="SAM-dependent_MTases_sf"/>
</dbReference>
<dbReference type="EMBL" id="QSQN01000010">
    <property type="protein sequence ID" value="RGK41213.1"/>
    <property type="molecule type" value="Genomic_DNA"/>
</dbReference>
<dbReference type="GO" id="GO:0005840">
    <property type="term" value="C:ribosome"/>
    <property type="evidence" value="ECO:0007669"/>
    <property type="project" value="UniProtKB-KW"/>
</dbReference>
<dbReference type="EMBL" id="QRMI01000007">
    <property type="protein sequence ID" value="RHJ62860.1"/>
    <property type="molecule type" value="Genomic_DNA"/>
</dbReference>
<dbReference type="Pfam" id="PF06325">
    <property type="entry name" value="PrmA"/>
    <property type="match status" value="1"/>
</dbReference>
<evidence type="ECO:0000313" key="12">
    <source>
        <dbReference type="Proteomes" id="UP000285832"/>
    </source>
</evidence>
<dbReference type="RefSeq" id="WP_005612790.1">
    <property type="nucleotide sequence ID" value="NZ_CABKOA010000008.1"/>
</dbReference>
<feature type="binding site" evidence="6">
    <location>
        <position position="159"/>
    </location>
    <ligand>
        <name>S-adenosyl-L-methionine</name>
        <dbReference type="ChEBI" id="CHEBI:59789"/>
    </ligand>
</feature>
<comment type="subcellular location">
    <subcellularLocation>
        <location evidence="6">Cytoplasm</location>
    </subcellularLocation>
</comment>
<dbReference type="InterPro" id="IPR004498">
    <property type="entry name" value="Ribosomal_PrmA_MeTrfase"/>
</dbReference>
<dbReference type="GO" id="GO:0008276">
    <property type="term" value="F:protein methyltransferase activity"/>
    <property type="evidence" value="ECO:0007669"/>
    <property type="project" value="UniProtKB-UniRule"/>
</dbReference>
<dbReference type="EC" id="2.1.1.-" evidence="6"/>
<evidence type="ECO:0000313" key="8">
    <source>
        <dbReference type="EMBL" id="RHF60074.1"/>
    </source>
</evidence>
<feature type="binding site" evidence="6">
    <location>
        <position position="253"/>
    </location>
    <ligand>
        <name>S-adenosyl-L-methionine</name>
        <dbReference type="ChEBI" id="CHEBI:59789"/>
    </ligand>
</feature>
<gene>
    <name evidence="6" type="primary">prmA</name>
    <name evidence="9" type="ORF">DW116_04160</name>
    <name evidence="8" type="ORF">DW672_08015</name>
    <name evidence="7" type="ORF">DXD17_05130</name>
</gene>
<dbReference type="PANTHER" id="PTHR43648">
    <property type="entry name" value="ELECTRON TRANSFER FLAVOPROTEIN BETA SUBUNIT LYSINE METHYLTRANSFERASE"/>
    <property type="match status" value="1"/>
</dbReference>
<dbReference type="Proteomes" id="UP000260793">
    <property type="component" value="Unassembled WGS sequence"/>
</dbReference>
<comment type="similarity">
    <text evidence="1 6">Belongs to the methyltransferase superfamily. PrmA family.</text>
</comment>
<evidence type="ECO:0000313" key="9">
    <source>
        <dbReference type="EMBL" id="RHJ62860.1"/>
    </source>
</evidence>
<protein>
    <recommendedName>
        <fullName evidence="6">Ribosomal protein L11 methyltransferase</fullName>
        <shortName evidence="6">L11 Mtase</shortName>
        <ecNumber evidence="6">2.1.1.-</ecNumber>
    </recommendedName>
</protein>
<keyword evidence="2 6" id="KW-0963">Cytoplasm</keyword>
<comment type="caution">
    <text evidence="7">The sequence shown here is derived from an EMBL/GenBank/DDBJ whole genome shotgun (WGS) entry which is preliminary data.</text>
</comment>
<dbReference type="PIRSF" id="PIRSF000401">
    <property type="entry name" value="RPL11_MTase"/>
    <property type="match status" value="1"/>
</dbReference>
<evidence type="ECO:0000256" key="4">
    <source>
        <dbReference type="ARBA" id="ARBA00022679"/>
    </source>
</evidence>
<dbReference type="GeneID" id="77334626"/>
<comment type="catalytic activity">
    <reaction evidence="6">
        <text>L-lysyl-[protein] + 3 S-adenosyl-L-methionine = N(6),N(6),N(6)-trimethyl-L-lysyl-[protein] + 3 S-adenosyl-L-homocysteine + 3 H(+)</text>
        <dbReference type="Rhea" id="RHEA:54192"/>
        <dbReference type="Rhea" id="RHEA-COMP:9752"/>
        <dbReference type="Rhea" id="RHEA-COMP:13826"/>
        <dbReference type="ChEBI" id="CHEBI:15378"/>
        <dbReference type="ChEBI" id="CHEBI:29969"/>
        <dbReference type="ChEBI" id="CHEBI:57856"/>
        <dbReference type="ChEBI" id="CHEBI:59789"/>
        <dbReference type="ChEBI" id="CHEBI:61961"/>
    </reaction>
</comment>
<dbReference type="PANTHER" id="PTHR43648:SF1">
    <property type="entry name" value="ELECTRON TRANSFER FLAVOPROTEIN BETA SUBUNIT LYSINE METHYLTRANSFERASE"/>
    <property type="match status" value="1"/>
</dbReference>
<evidence type="ECO:0000256" key="6">
    <source>
        <dbReference type="HAMAP-Rule" id="MF_00735"/>
    </source>
</evidence>
<comment type="function">
    <text evidence="6">Methylates ribosomal protein L11.</text>
</comment>
<keyword evidence="3 6" id="KW-0489">Methyltransferase</keyword>
<evidence type="ECO:0000256" key="5">
    <source>
        <dbReference type="ARBA" id="ARBA00022691"/>
    </source>
</evidence>
<sequence length="318" mass="35611">MKWNKFRLKTTTEAEDIVSSMLADLGIEGVEIEDKIPLTESDKEQMFVDILPEIEPDDGVAYLSFYLEEEADTEAVLANVKKELEEMSAYVNVGECTIEESETEDVDWVNNWKKYFHQFYVDDILIIPSWEDVKPSDEDKMVIHIDPGTAFGTGMHETTQLCIRQIRKYVTEKTKILDVGCGSGILGMLALKFGAEHSVGTDLDPCAIDATYENMENNGISRDKYEVMIGNIIDDKAVQDKVGYECYDIVAANILAPVLVELTPVIVNQLKPGGIYITSGIIDDKEETVKEAVAKAGLELIDVTYQGEWVCVTARKRN</sequence>
<name>A0A3E4LUQ4_9FIRM</name>
<dbReference type="Proteomes" id="UP000285832">
    <property type="component" value="Unassembled WGS sequence"/>
</dbReference>
<accession>A0A3E4LUQ4</accession>
<evidence type="ECO:0000313" key="10">
    <source>
        <dbReference type="Proteomes" id="UP000260793"/>
    </source>
</evidence>
<dbReference type="HAMAP" id="MF_00735">
    <property type="entry name" value="Methyltr_PrmA"/>
    <property type="match status" value="1"/>
</dbReference>
<dbReference type="EMBL" id="QRHG01000018">
    <property type="protein sequence ID" value="RHF60074.1"/>
    <property type="molecule type" value="Genomic_DNA"/>
</dbReference>
<reference evidence="10 11" key="1">
    <citation type="submission" date="2018-08" db="EMBL/GenBank/DDBJ databases">
        <title>A genome reference for cultivated species of the human gut microbiota.</title>
        <authorList>
            <person name="Zou Y."/>
            <person name="Xue W."/>
            <person name="Luo G."/>
        </authorList>
    </citation>
    <scope>NUCLEOTIDE SEQUENCE [LARGE SCALE GENOMIC DNA]</scope>
    <source>
        <strain evidence="9 12">AM09-9</strain>
        <strain evidence="8 11">AM25-1LB</strain>
        <strain evidence="7 10">TF11-7</strain>
    </source>
</reference>
<dbReference type="NCBIfam" id="TIGR00406">
    <property type="entry name" value="prmA"/>
    <property type="match status" value="1"/>
</dbReference>
<evidence type="ECO:0000313" key="11">
    <source>
        <dbReference type="Proteomes" id="UP000284902"/>
    </source>
</evidence>
<dbReference type="Gene3D" id="3.40.50.150">
    <property type="entry name" value="Vaccinia Virus protein VP39"/>
    <property type="match status" value="1"/>
</dbReference>
<keyword evidence="7" id="KW-0687">Ribonucleoprotein</keyword>
<feature type="binding site" evidence="6">
    <location>
        <position position="180"/>
    </location>
    <ligand>
        <name>S-adenosyl-L-methionine</name>
        <dbReference type="ChEBI" id="CHEBI:59789"/>
    </ligand>
</feature>
<dbReference type="GO" id="GO:0032259">
    <property type="term" value="P:methylation"/>
    <property type="evidence" value="ECO:0007669"/>
    <property type="project" value="UniProtKB-KW"/>
</dbReference>
<evidence type="ECO:0000256" key="2">
    <source>
        <dbReference type="ARBA" id="ARBA00022490"/>
    </source>
</evidence>
<evidence type="ECO:0000313" key="7">
    <source>
        <dbReference type="EMBL" id="RGK41213.1"/>
    </source>
</evidence>
<keyword evidence="4 6" id="KW-0808">Transferase</keyword>